<dbReference type="AlphaFoldDB" id="A0A9P8C273"/>
<comment type="caution">
    <text evidence="1">The sequence shown here is derived from an EMBL/GenBank/DDBJ whole genome shotgun (WGS) entry which is preliminary data.</text>
</comment>
<organism evidence="1 2">
    <name type="scientific">Amylocarpus encephaloides</name>
    <dbReference type="NCBI Taxonomy" id="45428"/>
    <lineage>
        <taxon>Eukaryota</taxon>
        <taxon>Fungi</taxon>
        <taxon>Dikarya</taxon>
        <taxon>Ascomycota</taxon>
        <taxon>Pezizomycotina</taxon>
        <taxon>Leotiomycetes</taxon>
        <taxon>Helotiales</taxon>
        <taxon>Helotiales incertae sedis</taxon>
        <taxon>Amylocarpus</taxon>
    </lineage>
</organism>
<dbReference type="Proteomes" id="UP000824998">
    <property type="component" value="Unassembled WGS sequence"/>
</dbReference>
<gene>
    <name evidence="1" type="ORF">BJ875DRAFT_473659</name>
</gene>
<evidence type="ECO:0000313" key="2">
    <source>
        <dbReference type="Proteomes" id="UP000824998"/>
    </source>
</evidence>
<reference evidence="1" key="1">
    <citation type="journal article" date="2021" name="IMA Fungus">
        <title>Genomic characterization of three marine fungi, including Emericellopsis atlantica sp. nov. with signatures of a generalist lifestyle and marine biomass degradation.</title>
        <authorList>
            <person name="Hagestad O.C."/>
            <person name="Hou L."/>
            <person name="Andersen J.H."/>
            <person name="Hansen E.H."/>
            <person name="Altermark B."/>
            <person name="Li C."/>
            <person name="Kuhnert E."/>
            <person name="Cox R.J."/>
            <person name="Crous P.W."/>
            <person name="Spatafora J.W."/>
            <person name="Lail K."/>
            <person name="Amirebrahimi M."/>
            <person name="Lipzen A."/>
            <person name="Pangilinan J."/>
            <person name="Andreopoulos W."/>
            <person name="Hayes R.D."/>
            <person name="Ng V."/>
            <person name="Grigoriev I.V."/>
            <person name="Jackson S.A."/>
            <person name="Sutton T.D.S."/>
            <person name="Dobson A.D.W."/>
            <person name="Rama T."/>
        </authorList>
    </citation>
    <scope>NUCLEOTIDE SEQUENCE</scope>
    <source>
        <strain evidence="1">TRa018bII</strain>
    </source>
</reference>
<name>A0A9P8C273_9HELO</name>
<evidence type="ECO:0000313" key="1">
    <source>
        <dbReference type="EMBL" id="KAG9229891.1"/>
    </source>
</evidence>
<keyword evidence="2" id="KW-1185">Reference proteome</keyword>
<proteinExistence type="predicted"/>
<protein>
    <submittedName>
        <fullName evidence="1">Uncharacterized protein</fullName>
    </submittedName>
</protein>
<dbReference type="OrthoDB" id="5244857at2759"/>
<sequence length="261" mass="30028">MVDFSNTVDLPGTKYTLTSPHFQHGPIRFSRSDLEDKRSRYAREKRYTPLHQMWEENEPLDWTAFQIAISGAVDEDLENVEDLDMKDDMWDWWEELGIGGPGRLLKDFATPESYKGEDSEERDLSVSSGIFERENDLVETDDVDINAPVLAHQDIIAAGLEVDTRYSFPSSPSTDQLVFRATQAQFDFRCKQQENTPDSLPPSPMFDLVMTHGDEGKRTVPKEFVPMGFNLGHDLEDFLEWEAKYRHIAYSDEEGDDLYEA</sequence>
<dbReference type="EMBL" id="MU251722">
    <property type="protein sequence ID" value="KAG9229891.1"/>
    <property type="molecule type" value="Genomic_DNA"/>
</dbReference>
<accession>A0A9P8C273</accession>